<dbReference type="EMBL" id="SKCS01000410">
    <property type="protein sequence ID" value="TNN08318.1"/>
    <property type="molecule type" value="Genomic_DNA"/>
</dbReference>
<dbReference type="SUPFAM" id="SSF50978">
    <property type="entry name" value="WD40 repeat-like"/>
    <property type="match status" value="1"/>
</dbReference>
<feature type="compositionally biased region" description="Polar residues" evidence="5">
    <location>
        <begin position="507"/>
        <end position="522"/>
    </location>
</feature>
<feature type="compositionally biased region" description="Low complexity" evidence="5">
    <location>
        <begin position="450"/>
        <end position="459"/>
    </location>
</feature>
<evidence type="ECO:0000256" key="1">
    <source>
        <dbReference type="ARBA" id="ARBA00008259"/>
    </source>
</evidence>
<feature type="compositionally biased region" description="Polar residues" evidence="5">
    <location>
        <begin position="763"/>
        <end position="776"/>
    </location>
</feature>
<feature type="region of interest" description="Disordered" evidence="5">
    <location>
        <begin position="754"/>
        <end position="776"/>
    </location>
</feature>
<dbReference type="Proteomes" id="UP000311919">
    <property type="component" value="Unassembled WGS sequence"/>
</dbReference>
<gene>
    <name evidence="6" type="ORF">EWB00_007100</name>
</gene>
<reference evidence="6 7" key="1">
    <citation type="submission" date="2019-03" db="EMBL/GenBank/DDBJ databases">
        <title>An improved genome assembly of the fluke Schistosoma japonicum.</title>
        <authorList>
            <person name="Hu W."/>
            <person name="Luo F."/>
            <person name="Yin M."/>
            <person name="Mo X."/>
            <person name="Sun C."/>
            <person name="Wu Q."/>
            <person name="Zhu B."/>
            <person name="Xiang M."/>
            <person name="Wang J."/>
            <person name="Wang Y."/>
            <person name="Zhang T."/>
            <person name="Xu B."/>
            <person name="Zheng H."/>
            <person name="Feng Z."/>
        </authorList>
    </citation>
    <scope>NUCLEOTIDE SEQUENCE [LARGE SCALE GENOMIC DNA]</scope>
    <source>
        <strain evidence="6">HuSjv2</strain>
        <tissue evidence="6">Worms</tissue>
    </source>
</reference>
<dbReference type="STRING" id="6182.A0A4Z2CW32"/>
<evidence type="ECO:0000256" key="2">
    <source>
        <dbReference type="ARBA" id="ARBA00022574"/>
    </source>
</evidence>
<dbReference type="InterPro" id="IPR018067">
    <property type="entry name" value="PP2A_PR55_CS"/>
</dbReference>
<dbReference type="PROSITE" id="PS01024">
    <property type="entry name" value="PR55_1"/>
    <property type="match status" value="1"/>
</dbReference>
<dbReference type="Gene3D" id="2.130.10.10">
    <property type="entry name" value="YVTN repeat-like/Quinoprotein amine dehydrogenase"/>
    <property type="match status" value="2"/>
</dbReference>
<dbReference type="SMART" id="SM00320">
    <property type="entry name" value="WD40"/>
    <property type="match status" value="3"/>
</dbReference>
<dbReference type="InterPro" id="IPR036322">
    <property type="entry name" value="WD40_repeat_dom_sf"/>
</dbReference>
<keyword evidence="3 4" id="KW-0677">Repeat</keyword>
<feature type="region of interest" description="Disordered" evidence="5">
    <location>
        <begin position="481"/>
        <end position="560"/>
    </location>
</feature>
<accession>A0A4Z2CW32</accession>
<dbReference type="AlphaFoldDB" id="A0A4Z2CW32"/>
<evidence type="ECO:0000313" key="7">
    <source>
        <dbReference type="Proteomes" id="UP000311919"/>
    </source>
</evidence>
<organism evidence="6 7">
    <name type="scientific">Schistosoma japonicum</name>
    <name type="common">Blood fluke</name>
    <dbReference type="NCBI Taxonomy" id="6182"/>
    <lineage>
        <taxon>Eukaryota</taxon>
        <taxon>Metazoa</taxon>
        <taxon>Spiralia</taxon>
        <taxon>Lophotrochozoa</taxon>
        <taxon>Platyhelminthes</taxon>
        <taxon>Trematoda</taxon>
        <taxon>Digenea</taxon>
        <taxon>Strigeidida</taxon>
        <taxon>Schistosomatoidea</taxon>
        <taxon>Schistosomatidae</taxon>
        <taxon>Schistosoma</taxon>
    </lineage>
</organism>
<dbReference type="InterPro" id="IPR015943">
    <property type="entry name" value="WD40/YVTN_repeat-like_dom_sf"/>
</dbReference>
<keyword evidence="2 4" id="KW-0853">WD repeat</keyword>
<evidence type="ECO:0000256" key="5">
    <source>
        <dbReference type="SAM" id="MobiDB-lite"/>
    </source>
</evidence>
<comment type="caution">
    <text evidence="6">The sequence shown here is derived from an EMBL/GenBank/DDBJ whole genome shotgun (WGS) entry which is preliminary data.</text>
</comment>
<feature type="compositionally biased region" description="Basic residues" evidence="5">
    <location>
        <begin position="524"/>
        <end position="543"/>
    </location>
</feature>
<feature type="region of interest" description="Disordered" evidence="5">
    <location>
        <begin position="688"/>
        <end position="719"/>
    </location>
</feature>
<proteinExistence type="inferred from homology"/>
<protein>
    <recommendedName>
        <fullName evidence="4">Serine/threonine-protein phosphatase 2A 55 kDa regulatory subunit B</fullName>
    </recommendedName>
</protein>
<dbReference type="PRINTS" id="PR00600">
    <property type="entry name" value="PP2APR55"/>
</dbReference>
<dbReference type="PANTHER" id="PTHR11871">
    <property type="entry name" value="PROTEIN PHOSPHATASE PP2A REGULATORY SUBUNIT B"/>
    <property type="match status" value="1"/>
</dbReference>
<dbReference type="InterPro" id="IPR001680">
    <property type="entry name" value="WD40_rpt"/>
</dbReference>
<name>A0A4Z2CW32_SCHJA</name>
<feature type="compositionally biased region" description="Polar residues" evidence="5">
    <location>
        <begin position="551"/>
        <end position="560"/>
    </location>
</feature>
<evidence type="ECO:0000256" key="4">
    <source>
        <dbReference type="RuleBase" id="RU331113"/>
    </source>
</evidence>
<dbReference type="GO" id="GO:0000159">
    <property type="term" value="C:protein phosphatase type 2A complex"/>
    <property type="evidence" value="ECO:0007669"/>
    <property type="project" value="UniProtKB-UniRule"/>
</dbReference>
<feature type="compositionally biased region" description="Polar residues" evidence="5">
    <location>
        <begin position="481"/>
        <end position="493"/>
    </location>
</feature>
<feature type="region of interest" description="Disordered" evidence="5">
    <location>
        <begin position="448"/>
        <end position="468"/>
    </location>
</feature>
<sequence>MHKTLCESVRWYVSQIKGSTSEDIGDGDNFTCVEFNESGELLATGDKAGRVTVFKNNKDIGLYDIYCTFTSHEPEFDYLKSLEIEEKINSITWLQAYTSAHHLLSANDKTIKLWRLSERQYEAYNFNIRDDENACLWYESTDRLNMIGPPIPHIITPDKLRIPKFRKSRHLTIEARPKRLFANAHAYHINAVSVNSDQETFLSADDLRINLWHLDVSNQSFTIVDLKPSNMEDLTEVITCSRFHPVQCNILAYSTSRGLIRLCDMRYRALCDNHILVFEDPSLSQNLGFFADIIASLSDFRFGHTGNYLLARDYLTLKIWDMRMGDRPCEIYSVHEPFRSQLCMLYENDAIFDKFLCGWSDDDRYAITGSYGNLFHIFDRHNGSDWLYDLDDSNILYNTNPTCTTGNYLPPKRFMSPNDPIGSQLGLSSVFVAPLDALDALFPEITSQTSSNSSYSDNNDWNKFDDSQNALQVSPGKAKLNCQTQDPLTFPENTPSPPTGSKRRKQTLPSRTNDSADSNCSVQGKHKGSHRHHKSKHRHHNKHSSHDGTKSCENGVSSSCAVENSNNDHELQCAILNSPPVEKTSIEEYRSGALTVPGMHQIHCQRKILHLSWHPKKLLTVAISGNQLFLVAGQPTFSDVLHSQKDSSLCSSCVSKSTDDENNILSEHSEVFEARSAPVVDQLCPISPQNSDVKAAKRRRRRHHQLDRLSSVSPPSGVVDEMENHLSDIAVLPDKSMICGMDCVTNYEADHEDNYDKQRTSEGHLNSMSPDPNTENIPCIDSLFSSSSETISINVNNVLQ</sequence>
<evidence type="ECO:0000313" key="6">
    <source>
        <dbReference type="EMBL" id="TNN08318.1"/>
    </source>
</evidence>
<dbReference type="OrthoDB" id="6274823at2759"/>
<feature type="compositionally biased region" description="Basic residues" evidence="5">
    <location>
        <begin position="696"/>
        <end position="705"/>
    </location>
</feature>
<evidence type="ECO:0000256" key="3">
    <source>
        <dbReference type="ARBA" id="ARBA00022737"/>
    </source>
</evidence>
<keyword evidence="7" id="KW-1185">Reference proteome</keyword>
<dbReference type="InterPro" id="IPR000009">
    <property type="entry name" value="PP2A_PR55"/>
</dbReference>
<dbReference type="GO" id="GO:0019888">
    <property type="term" value="F:protein phosphatase regulator activity"/>
    <property type="evidence" value="ECO:0007669"/>
    <property type="project" value="InterPro"/>
</dbReference>
<comment type="similarity">
    <text evidence="1 4">Belongs to the phosphatase 2A regulatory subunit B family.</text>
</comment>